<comment type="caution">
    <text evidence="1">The sequence shown here is derived from an EMBL/GenBank/DDBJ whole genome shotgun (WGS) entry which is preliminary data.</text>
</comment>
<gene>
    <name evidence="1" type="ORF">NC653_004808</name>
</gene>
<evidence type="ECO:0000313" key="1">
    <source>
        <dbReference type="EMBL" id="KAJ7015619.1"/>
    </source>
</evidence>
<organism evidence="1 2">
    <name type="scientific">Populus alba x Populus x berolinensis</name>
    <dbReference type="NCBI Taxonomy" id="444605"/>
    <lineage>
        <taxon>Eukaryota</taxon>
        <taxon>Viridiplantae</taxon>
        <taxon>Streptophyta</taxon>
        <taxon>Embryophyta</taxon>
        <taxon>Tracheophyta</taxon>
        <taxon>Spermatophyta</taxon>
        <taxon>Magnoliopsida</taxon>
        <taxon>eudicotyledons</taxon>
        <taxon>Gunneridae</taxon>
        <taxon>Pentapetalae</taxon>
        <taxon>rosids</taxon>
        <taxon>fabids</taxon>
        <taxon>Malpighiales</taxon>
        <taxon>Salicaceae</taxon>
        <taxon>Saliceae</taxon>
        <taxon>Populus</taxon>
    </lineage>
</organism>
<proteinExistence type="predicted"/>
<protein>
    <submittedName>
        <fullName evidence="1">Uncharacterized protein</fullName>
    </submittedName>
</protein>
<dbReference type="Proteomes" id="UP001164929">
    <property type="component" value="Chromosome 1"/>
</dbReference>
<evidence type="ECO:0000313" key="2">
    <source>
        <dbReference type="Proteomes" id="UP001164929"/>
    </source>
</evidence>
<keyword evidence="2" id="KW-1185">Reference proteome</keyword>
<sequence length="98" mass="10909">MKLQAWQMTYPLSQTLDYQATECGLKIQGHLQKLVAQKPSYHSTPNQEALLEVRTLYLDKDNSPIACSFHGHTTGRRGCFLCLLLTRGLTESGATALV</sequence>
<dbReference type="AlphaFoldDB" id="A0AAD6RUY0"/>
<accession>A0AAD6RUY0</accession>
<dbReference type="EMBL" id="JAQIZT010000001">
    <property type="protein sequence ID" value="KAJ7015619.1"/>
    <property type="molecule type" value="Genomic_DNA"/>
</dbReference>
<name>A0AAD6RUY0_9ROSI</name>
<reference evidence="1 2" key="1">
    <citation type="journal article" date="2023" name="Mol. Ecol. Resour.">
        <title>Chromosome-level genome assembly of a triploid poplar Populus alba 'Berolinensis'.</title>
        <authorList>
            <person name="Chen S."/>
            <person name="Yu Y."/>
            <person name="Wang X."/>
            <person name="Wang S."/>
            <person name="Zhang T."/>
            <person name="Zhou Y."/>
            <person name="He R."/>
            <person name="Meng N."/>
            <person name="Wang Y."/>
            <person name="Liu W."/>
            <person name="Liu Z."/>
            <person name="Liu J."/>
            <person name="Guo Q."/>
            <person name="Huang H."/>
            <person name="Sederoff R.R."/>
            <person name="Wang G."/>
            <person name="Qu G."/>
            <person name="Chen S."/>
        </authorList>
    </citation>
    <scope>NUCLEOTIDE SEQUENCE [LARGE SCALE GENOMIC DNA]</scope>
    <source>
        <strain evidence="1">SC-2020</strain>
    </source>
</reference>